<accession>A0A918GQ28</accession>
<gene>
    <name evidence="2" type="ORF">GCM10010171_55100</name>
</gene>
<feature type="region of interest" description="Disordered" evidence="1">
    <location>
        <begin position="11"/>
        <end position="30"/>
    </location>
</feature>
<dbReference type="EMBL" id="BMRB01000006">
    <property type="protein sequence ID" value="GGS52935.1"/>
    <property type="molecule type" value="Genomic_DNA"/>
</dbReference>
<dbReference type="AlphaFoldDB" id="A0A918GQ28"/>
<name>A0A918GQ28_9PSEU</name>
<proteinExistence type="predicted"/>
<evidence type="ECO:0000256" key="1">
    <source>
        <dbReference type="SAM" id="MobiDB-lite"/>
    </source>
</evidence>
<protein>
    <submittedName>
        <fullName evidence="2">Uncharacterized protein</fullName>
    </submittedName>
</protein>
<evidence type="ECO:0000313" key="3">
    <source>
        <dbReference type="Proteomes" id="UP000660680"/>
    </source>
</evidence>
<reference evidence="2" key="2">
    <citation type="submission" date="2020-09" db="EMBL/GenBank/DDBJ databases">
        <authorList>
            <person name="Sun Q."/>
            <person name="Ohkuma M."/>
        </authorList>
    </citation>
    <scope>NUCLEOTIDE SEQUENCE</scope>
    <source>
        <strain evidence="2">JCM 3276</strain>
    </source>
</reference>
<dbReference type="Proteomes" id="UP000660680">
    <property type="component" value="Unassembled WGS sequence"/>
</dbReference>
<comment type="caution">
    <text evidence="2">The sequence shown here is derived from an EMBL/GenBank/DDBJ whole genome shotgun (WGS) entry which is preliminary data.</text>
</comment>
<evidence type="ECO:0000313" key="2">
    <source>
        <dbReference type="EMBL" id="GGS52935.1"/>
    </source>
</evidence>
<feature type="compositionally biased region" description="Polar residues" evidence="1">
    <location>
        <begin position="14"/>
        <end position="28"/>
    </location>
</feature>
<organism evidence="2 3">
    <name type="scientific">Actinokineospora fastidiosa</name>
    <dbReference type="NCBI Taxonomy" id="1816"/>
    <lineage>
        <taxon>Bacteria</taxon>
        <taxon>Bacillati</taxon>
        <taxon>Actinomycetota</taxon>
        <taxon>Actinomycetes</taxon>
        <taxon>Pseudonocardiales</taxon>
        <taxon>Pseudonocardiaceae</taxon>
        <taxon>Actinokineospora</taxon>
    </lineage>
</organism>
<keyword evidence="3" id="KW-1185">Reference proteome</keyword>
<reference evidence="2" key="1">
    <citation type="journal article" date="2014" name="Int. J. Syst. Evol. Microbiol.">
        <title>Complete genome sequence of Corynebacterium casei LMG S-19264T (=DSM 44701T), isolated from a smear-ripened cheese.</title>
        <authorList>
            <consortium name="US DOE Joint Genome Institute (JGI-PGF)"/>
            <person name="Walter F."/>
            <person name="Albersmeier A."/>
            <person name="Kalinowski J."/>
            <person name="Ruckert C."/>
        </authorList>
    </citation>
    <scope>NUCLEOTIDE SEQUENCE</scope>
    <source>
        <strain evidence="2">JCM 3276</strain>
    </source>
</reference>
<sequence>MVQVAAVSVAIHSGDSSATRPNTTSAQSCGRVHGRACTGVLIETTSTETGDPAQILRRSRHGVNRRIRSHRSGAIAHIVRF</sequence>